<accession>A0A9P7YM24</accession>
<proteinExistence type="predicted"/>
<comment type="caution">
    <text evidence="1">The sequence shown here is derived from an EMBL/GenBank/DDBJ whole genome shotgun (WGS) entry which is preliminary data.</text>
</comment>
<dbReference type="Proteomes" id="UP000824998">
    <property type="component" value="Unassembled WGS sequence"/>
</dbReference>
<gene>
    <name evidence="1" type="ORF">BJ875DRAFT_457722</name>
</gene>
<sequence>MANHPSRIRVSAMPRMLRLPPQRCGTVALLINPSARVVGEGTGARKRGEGEREREGEGTADIRLGAAGGIWQYSTVQHSTVRDGTGQWKCARVCACARGLDGDAWCVVRGVWCVACGVWSVVCGLWSVVFGLGVWSWCVVCSSRERIPSSARRRYSDAAERRAWSCAAPTGTDPSHWVAGV</sequence>
<dbReference type="AlphaFoldDB" id="A0A9P7YM24"/>
<dbReference type="EMBL" id="MU251418">
    <property type="protein sequence ID" value="KAG9235961.1"/>
    <property type="molecule type" value="Genomic_DNA"/>
</dbReference>
<keyword evidence="2" id="KW-1185">Reference proteome</keyword>
<feature type="non-terminal residue" evidence="1">
    <location>
        <position position="181"/>
    </location>
</feature>
<name>A0A9P7YM24_9HELO</name>
<reference evidence="1" key="1">
    <citation type="journal article" date="2021" name="IMA Fungus">
        <title>Genomic characterization of three marine fungi, including Emericellopsis atlantica sp. nov. with signatures of a generalist lifestyle and marine biomass degradation.</title>
        <authorList>
            <person name="Hagestad O.C."/>
            <person name="Hou L."/>
            <person name="Andersen J.H."/>
            <person name="Hansen E.H."/>
            <person name="Altermark B."/>
            <person name="Li C."/>
            <person name="Kuhnert E."/>
            <person name="Cox R.J."/>
            <person name="Crous P.W."/>
            <person name="Spatafora J.W."/>
            <person name="Lail K."/>
            <person name="Amirebrahimi M."/>
            <person name="Lipzen A."/>
            <person name="Pangilinan J."/>
            <person name="Andreopoulos W."/>
            <person name="Hayes R.D."/>
            <person name="Ng V."/>
            <person name="Grigoriev I.V."/>
            <person name="Jackson S.A."/>
            <person name="Sutton T.D.S."/>
            <person name="Dobson A.D.W."/>
            <person name="Rama T."/>
        </authorList>
    </citation>
    <scope>NUCLEOTIDE SEQUENCE</scope>
    <source>
        <strain evidence="1">TRa018bII</strain>
    </source>
</reference>
<protein>
    <submittedName>
        <fullName evidence="1">Uncharacterized protein</fullName>
    </submittedName>
</protein>
<evidence type="ECO:0000313" key="1">
    <source>
        <dbReference type="EMBL" id="KAG9235961.1"/>
    </source>
</evidence>
<evidence type="ECO:0000313" key="2">
    <source>
        <dbReference type="Proteomes" id="UP000824998"/>
    </source>
</evidence>
<dbReference type="OrthoDB" id="8943665at2759"/>
<organism evidence="1 2">
    <name type="scientific">Amylocarpus encephaloides</name>
    <dbReference type="NCBI Taxonomy" id="45428"/>
    <lineage>
        <taxon>Eukaryota</taxon>
        <taxon>Fungi</taxon>
        <taxon>Dikarya</taxon>
        <taxon>Ascomycota</taxon>
        <taxon>Pezizomycotina</taxon>
        <taxon>Leotiomycetes</taxon>
        <taxon>Helotiales</taxon>
        <taxon>Helotiales incertae sedis</taxon>
        <taxon>Amylocarpus</taxon>
    </lineage>
</organism>